<keyword evidence="3 11" id="KW-0732">Signal</keyword>
<evidence type="ECO:0000256" key="7">
    <source>
        <dbReference type="ARBA" id="ARBA00022840"/>
    </source>
</evidence>
<comment type="caution">
    <text evidence="13">The sequence shown here is derived from an EMBL/GenBank/DDBJ whole genome shotgun (WGS) entry which is preliminary data.</text>
</comment>
<feature type="domain" description="Gnk2-homologous" evidence="12">
    <location>
        <begin position="26"/>
        <end position="123"/>
    </location>
</feature>
<proteinExistence type="predicted"/>
<feature type="signal peptide" evidence="11">
    <location>
        <begin position="1"/>
        <end position="22"/>
    </location>
</feature>
<evidence type="ECO:0000256" key="1">
    <source>
        <dbReference type="ARBA" id="ARBA00022527"/>
    </source>
</evidence>
<evidence type="ECO:0000313" key="14">
    <source>
        <dbReference type="Proteomes" id="UP001179952"/>
    </source>
</evidence>
<dbReference type="CDD" id="cd23509">
    <property type="entry name" value="Gnk2-like"/>
    <property type="match status" value="2"/>
</dbReference>
<evidence type="ECO:0000256" key="6">
    <source>
        <dbReference type="ARBA" id="ARBA00022777"/>
    </source>
</evidence>
<evidence type="ECO:0000313" key="13">
    <source>
        <dbReference type="EMBL" id="KAK1273638.1"/>
    </source>
</evidence>
<keyword evidence="6 13" id="KW-0418">Kinase</keyword>
<dbReference type="Gene3D" id="3.30.200.20">
    <property type="entry name" value="Phosphorylase Kinase, domain 1"/>
    <property type="match status" value="1"/>
</dbReference>
<evidence type="ECO:0000259" key="12">
    <source>
        <dbReference type="PROSITE" id="PS51473"/>
    </source>
</evidence>
<reference evidence="13" key="2">
    <citation type="submission" date="2023-06" db="EMBL/GenBank/DDBJ databases">
        <authorList>
            <person name="Ma L."/>
            <person name="Liu K.-W."/>
            <person name="Li Z."/>
            <person name="Hsiao Y.-Y."/>
            <person name="Qi Y."/>
            <person name="Fu T."/>
            <person name="Tang G."/>
            <person name="Zhang D."/>
            <person name="Sun W.-H."/>
            <person name="Liu D.-K."/>
            <person name="Li Y."/>
            <person name="Chen G.-Z."/>
            <person name="Liu X.-D."/>
            <person name="Liao X.-Y."/>
            <person name="Jiang Y.-T."/>
            <person name="Yu X."/>
            <person name="Hao Y."/>
            <person name="Huang J."/>
            <person name="Zhao X.-W."/>
            <person name="Ke S."/>
            <person name="Chen Y.-Y."/>
            <person name="Wu W.-L."/>
            <person name="Hsu J.-L."/>
            <person name="Lin Y.-F."/>
            <person name="Huang M.-D."/>
            <person name="Li C.-Y."/>
            <person name="Huang L."/>
            <person name="Wang Z.-W."/>
            <person name="Zhao X."/>
            <person name="Zhong W.-Y."/>
            <person name="Peng D.-H."/>
            <person name="Ahmad S."/>
            <person name="Lan S."/>
            <person name="Zhang J.-S."/>
            <person name="Tsai W.-C."/>
            <person name="Van De Peer Y."/>
            <person name="Liu Z.-J."/>
        </authorList>
    </citation>
    <scope>NUCLEOTIDE SEQUENCE</scope>
    <source>
        <strain evidence="13">SCP</strain>
        <tissue evidence="13">Leaves</tissue>
    </source>
</reference>
<organism evidence="13 14">
    <name type="scientific">Acorus gramineus</name>
    <name type="common">Dwarf sweet flag</name>
    <dbReference type="NCBI Taxonomy" id="55184"/>
    <lineage>
        <taxon>Eukaryota</taxon>
        <taxon>Viridiplantae</taxon>
        <taxon>Streptophyta</taxon>
        <taxon>Embryophyta</taxon>
        <taxon>Tracheophyta</taxon>
        <taxon>Spermatophyta</taxon>
        <taxon>Magnoliopsida</taxon>
        <taxon>Liliopsida</taxon>
        <taxon>Acoraceae</taxon>
        <taxon>Acorus</taxon>
    </lineage>
</organism>
<keyword evidence="2" id="KW-0808">Transferase</keyword>
<keyword evidence="1" id="KW-0723">Serine/threonine-protein kinase</keyword>
<feature type="chain" id="PRO_5043507922" evidence="11">
    <location>
        <begin position="23"/>
        <end position="436"/>
    </location>
</feature>
<dbReference type="InterPro" id="IPR052059">
    <property type="entry name" value="CR_Ser/Thr_kinase"/>
</dbReference>
<dbReference type="Proteomes" id="UP001179952">
    <property type="component" value="Unassembled WGS sequence"/>
</dbReference>
<dbReference type="Gene3D" id="3.30.430.20">
    <property type="entry name" value="Gnk2 domain, C-X8-C-X2-C motif"/>
    <property type="match status" value="2"/>
</dbReference>
<dbReference type="EMBL" id="JAUJYN010000004">
    <property type="protein sequence ID" value="KAK1273638.1"/>
    <property type="molecule type" value="Genomic_DNA"/>
</dbReference>
<evidence type="ECO:0000256" key="3">
    <source>
        <dbReference type="ARBA" id="ARBA00022729"/>
    </source>
</evidence>
<keyword evidence="4" id="KW-0677">Repeat</keyword>
<dbReference type="InterPro" id="IPR038408">
    <property type="entry name" value="GNK2_sf"/>
</dbReference>
<keyword evidence="10" id="KW-0812">Transmembrane</keyword>
<dbReference type="GO" id="GO:0004674">
    <property type="term" value="F:protein serine/threonine kinase activity"/>
    <property type="evidence" value="ECO:0007669"/>
    <property type="project" value="UniProtKB-KW"/>
</dbReference>
<keyword evidence="7" id="KW-0067">ATP-binding</keyword>
<feature type="compositionally biased region" description="Low complexity" evidence="9">
    <location>
        <begin position="416"/>
        <end position="436"/>
    </location>
</feature>
<feature type="domain" description="Gnk2-homologous" evidence="12">
    <location>
        <begin position="130"/>
        <end position="231"/>
    </location>
</feature>
<dbReference type="FunFam" id="3.30.430.20:FF:000015">
    <property type="entry name" value="Cysteine-rich receptor-like protein kinase 3"/>
    <property type="match status" value="1"/>
</dbReference>
<dbReference type="AlphaFoldDB" id="A0AAV9BBT0"/>
<keyword evidence="5" id="KW-0547">Nucleotide-binding</keyword>
<feature type="region of interest" description="Disordered" evidence="9">
    <location>
        <begin position="401"/>
        <end position="436"/>
    </location>
</feature>
<keyword evidence="14" id="KW-1185">Reference proteome</keyword>
<dbReference type="SUPFAM" id="SSF56112">
    <property type="entry name" value="Protein kinase-like (PK-like)"/>
    <property type="match status" value="1"/>
</dbReference>
<dbReference type="GO" id="GO:0005524">
    <property type="term" value="F:ATP binding"/>
    <property type="evidence" value="ECO:0007669"/>
    <property type="project" value="UniProtKB-KW"/>
</dbReference>
<dbReference type="PROSITE" id="PS51473">
    <property type="entry name" value="GNK2"/>
    <property type="match status" value="2"/>
</dbReference>
<name>A0AAV9BBT0_ACOGR</name>
<evidence type="ECO:0000256" key="10">
    <source>
        <dbReference type="SAM" id="Phobius"/>
    </source>
</evidence>
<dbReference type="PANTHER" id="PTHR47973">
    <property type="entry name" value="CYSTEINE-RICH RECEPTOR-LIKE PROTEIN KINASE 3"/>
    <property type="match status" value="1"/>
</dbReference>
<evidence type="ECO:0000256" key="11">
    <source>
        <dbReference type="SAM" id="SignalP"/>
    </source>
</evidence>
<evidence type="ECO:0000256" key="5">
    <source>
        <dbReference type="ARBA" id="ARBA00022741"/>
    </source>
</evidence>
<sequence>MTTKTTILLLTILITITDRTVSDPQTNLLNIGCSQYNASNPADFISKLNQTFSDLRSQINASTRFATAQRPPVYSLFQCRPYLSTSDCLACLSGAVSRIRNCSGNGARVIFDGCFLRYESNSFFDQTTLPGNVGLCSNRTVAAGATAFDSAAVTLLSDLAEATPKIRGYFAAAEGGGTAVYGAAQCAETVSKNGCGDCLAVALGNIKSCPPDAEGRAVDAGCFLRYSVSAFFDSNQTVDLAPFLTSGSSSKNKTAIIGGVVGGVGGGLSIICVLWALWITRFRKPKGTERGDILGATELRGPMNFHYKDLKVSTKNFSEENKLGEGGFGDVYKAWKLYEEDRLMELVDATLDPKDYKADELKRIMEIALLCTQSTVSARPTMSEVVVLLLSKGNAGIQPTRPTFIDATSRVRGDPSTSTSSSNSNATLSISQLSAR</sequence>
<feature type="transmembrane region" description="Helical" evidence="10">
    <location>
        <begin position="255"/>
        <end position="280"/>
    </location>
</feature>
<dbReference type="Pfam" id="PF01657">
    <property type="entry name" value="Stress-antifung"/>
    <property type="match status" value="2"/>
</dbReference>
<accession>A0AAV9BBT0</accession>
<keyword evidence="8 13" id="KW-0675">Receptor</keyword>
<evidence type="ECO:0000256" key="9">
    <source>
        <dbReference type="SAM" id="MobiDB-lite"/>
    </source>
</evidence>
<evidence type="ECO:0000256" key="4">
    <source>
        <dbReference type="ARBA" id="ARBA00022737"/>
    </source>
</evidence>
<dbReference type="InterPro" id="IPR002902">
    <property type="entry name" value="GNK2"/>
</dbReference>
<evidence type="ECO:0000256" key="2">
    <source>
        <dbReference type="ARBA" id="ARBA00022679"/>
    </source>
</evidence>
<keyword evidence="10" id="KW-0472">Membrane</keyword>
<evidence type="ECO:0000256" key="8">
    <source>
        <dbReference type="ARBA" id="ARBA00023170"/>
    </source>
</evidence>
<gene>
    <name evidence="13" type="ORF">QJS04_geneDACA009893</name>
</gene>
<dbReference type="InterPro" id="IPR011009">
    <property type="entry name" value="Kinase-like_dom_sf"/>
</dbReference>
<protein>
    <submittedName>
        <fullName evidence="13">Cysteine-rich receptor-like protein kinase 42</fullName>
    </submittedName>
</protein>
<keyword evidence="10" id="KW-1133">Transmembrane helix</keyword>
<reference evidence="13" key="1">
    <citation type="journal article" date="2023" name="Nat. Commun.">
        <title>Diploid and tetraploid genomes of Acorus and the evolution of monocots.</title>
        <authorList>
            <person name="Ma L."/>
            <person name="Liu K.W."/>
            <person name="Li Z."/>
            <person name="Hsiao Y.Y."/>
            <person name="Qi Y."/>
            <person name="Fu T."/>
            <person name="Tang G.D."/>
            <person name="Zhang D."/>
            <person name="Sun W.H."/>
            <person name="Liu D.K."/>
            <person name="Li Y."/>
            <person name="Chen G.Z."/>
            <person name="Liu X.D."/>
            <person name="Liao X.Y."/>
            <person name="Jiang Y.T."/>
            <person name="Yu X."/>
            <person name="Hao Y."/>
            <person name="Huang J."/>
            <person name="Zhao X.W."/>
            <person name="Ke S."/>
            <person name="Chen Y.Y."/>
            <person name="Wu W.L."/>
            <person name="Hsu J.L."/>
            <person name="Lin Y.F."/>
            <person name="Huang M.D."/>
            <person name="Li C.Y."/>
            <person name="Huang L."/>
            <person name="Wang Z.W."/>
            <person name="Zhao X."/>
            <person name="Zhong W.Y."/>
            <person name="Peng D.H."/>
            <person name="Ahmad S."/>
            <person name="Lan S."/>
            <person name="Zhang J.S."/>
            <person name="Tsai W.C."/>
            <person name="Van de Peer Y."/>
            <person name="Liu Z.J."/>
        </authorList>
    </citation>
    <scope>NUCLEOTIDE SEQUENCE</scope>
    <source>
        <strain evidence="13">SCP</strain>
    </source>
</reference>